<sequence>MNTNKTYFLVSGWDFPVGSITLGSVISSPTQPHLPLFTPAEGDIGTTNPTTKEKFTGNVTADKKDKAGLFLRFLDLFGLGAEASFHYDRKTVLTYSFCKLKTEWFVPSDELKTKATKDNEKVTDFCRNDDYESSVYMITGIKTVEGAGVTTFSSKGKGWKTFLGIEAGPVNVGPGGEHDAQVSQQFGFEDSSPIVFAFQLMELKLSRTGEVTSSPFNDGALFDAGGAGKEQRVNYSSKAITQERLDEEFGEATFAIEACIDEEDESPCFIVAPKMGIHDATN</sequence>
<reference evidence="1" key="1">
    <citation type="submission" date="2017-10" db="EMBL/GenBank/DDBJ databases">
        <authorList>
            <person name="Armitage A.D."/>
            <person name="Barbara D.J."/>
            <person name="Woodhall J.W."/>
            <person name="Sreenivasaprasad S."/>
            <person name="Lane C.R."/>
            <person name="Clarkson J.P."/>
            <person name="Harrison R.J."/>
        </authorList>
    </citation>
    <scope>NUCLEOTIDE SEQUENCE</scope>
    <source>
        <strain evidence="1">FERA 1164</strain>
        <strain evidence="2">FERA 635</strain>
    </source>
</reference>
<evidence type="ECO:0000313" key="2">
    <source>
        <dbReference type="EMBL" id="RYN95495.1"/>
    </source>
</evidence>
<protein>
    <recommendedName>
        <fullName evidence="5">Peptidase A1 domain-containing protein</fullName>
    </recommendedName>
</protein>
<dbReference type="Proteomes" id="UP000293195">
    <property type="component" value="Unassembled WGS sequence"/>
</dbReference>
<evidence type="ECO:0008006" key="5">
    <source>
        <dbReference type="Google" id="ProtNLM"/>
    </source>
</evidence>
<accession>A0AB37W8J0</accession>
<gene>
    <name evidence="1" type="ORF">AA0115_g9368</name>
    <name evidence="2" type="ORF">AA0119_g8633</name>
</gene>
<comment type="caution">
    <text evidence="1">The sequence shown here is derived from an EMBL/GenBank/DDBJ whole genome shotgun (WGS) entry which is preliminary data.</text>
</comment>
<evidence type="ECO:0000313" key="4">
    <source>
        <dbReference type="Proteomes" id="UP000293195"/>
    </source>
</evidence>
<proteinExistence type="predicted"/>
<evidence type="ECO:0000313" key="1">
    <source>
        <dbReference type="EMBL" id="RYN22101.1"/>
    </source>
</evidence>
<evidence type="ECO:0000313" key="3">
    <source>
        <dbReference type="Proteomes" id="UP000292340"/>
    </source>
</evidence>
<name>A0AB37W8J0_9PLEO</name>
<dbReference type="Proteomes" id="UP000292340">
    <property type="component" value="Unassembled WGS sequence"/>
</dbReference>
<organism evidence="1 3">
    <name type="scientific">Alternaria tenuissima</name>
    <dbReference type="NCBI Taxonomy" id="119927"/>
    <lineage>
        <taxon>Eukaryota</taxon>
        <taxon>Fungi</taxon>
        <taxon>Dikarya</taxon>
        <taxon>Ascomycota</taxon>
        <taxon>Pezizomycotina</taxon>
        <taxon>Dothideomycetes</taxon>
        <taxon>Pleosporomycetidae</taxon>
        <taxon>Pleosporales</taxon>
        <taxon>Pleosporineae</taxon>
        <taxon>Pleosporaceae</taxon>
        <taxon>Alternaria</taxon>
        <taxon>Alternaria sect. Alternaria</taxon>
        <taxon>Alternaria alternata complex</taxon>
    </lineage>
</organism>
<dbReference type="EMBL" id="PDXB01000029">
    <property type="protein sequence ID" value="RYN22101.1"/>
    <property type="molecule type" value="Genomic_DNA"/>
</dbReference>
<reference evidence="1 4" key="2">
    <citation type="journal article" date="2019" name="bioRxiv">
        <title>Genomics, evolutionary history and diagnostics of the Alternaria alternata species group including apple and Asian pear pathotypes.</title>
        <authorList>
            <person name="Armitage A.D."/>
            <person name="Cockerton H.M."/>
            <person name="Sreenivasaprasad S."/>
            <person name="Woodhall J.W."/>
            <person name="Lane C.R."/>
            <person name="Harrison R.J."/>
            <person name="Clarkson J.P."/>
        </authorList>
    </citation>
    <scope>NUCLEOTIDE SEQUENCE</scope>
    <source>
        <strain evidence="1">FERA 1164</strain>
        <strain evidence="4">FERA 635</strain>
    </source>
</reference>
<dbReference type="EMBL" id="PDXF01000041">
    <property type="protein sequence ID" value="RYN95495.1"/>
    <property type="molecule type" value="Genomic_DNA"/>
</dbReference>
<keyword evidence="4" id="KW-1185">Reference proteome</keyword>
<dbReference type="AlphaFoldDB" id="A0AB37W8J0"/>